<proteinExistence type="predicted"/>
<dbReference type="AlphaFoldDB" id="J9G968"/>
<dbReference type="EMBL" id="AMCI01002029">
    <property type="protein sequence ID" value="EJX03802.1"/>
    <property type="molecule type" value="Genomic_DNA"/>
</dbReference>
<accession>J9G968</accession>
<comment type="caution">
    <text evidence="1">The sequence shown here is derived from an EMBL/GenBank/DDBJ whole genome shotgun (WGS) entry which is preliminary data.</text>
</comment>
<organism evidence="1">
    <name type="scientific">gut metagenome</name>
    <dbReference type="NCBI Taxonomy" id="749906"/>
    <lineage>
        <taxon>unclassified sequences</taxon>
        <taxon>metagenomes</taxon>
        <taxon>organismal metagenomes</taxon>
    </lineage>
</organism>
<sequence>MVVAKQVARNQVLQTSAKKMRETRNRDDILVKMIQYRTPNIHIGRLPILK</sequence>
<gene>
    <name evidence="1" type="ORF">EVA_08093</name>
</gene>
<reference evidence="1" key="1">
    <citation type="journal article" date="2012" name="PLoS ONE">
        <title>Gene sets for utilization of primary and secondary nutrition supplies in the distal gut of endangered iberian lynx.</title>
        <authorList>
            <person name="Alcaide M."/>
            <person name="Messina E."/>
            <person name="Richter M."/>
            <person name="Bargiela R."/>
            <person name="Peplies J."/>
            <person name="Huws S.A."/>
            <person name="Newbold C.J."/>
            <person name="Golyshin P.N."/>
            <person name="Simon M.A."/>
            <person name="Lopez G."/>
            <person name="Yakimov M.M."/>
            <person name="Ferrer M."/>
        </authorList>
    </citation>
    <scope>NUCLEOTIDE SEQUENCE</scope>
</reference>
<protein>
    <submittedName>
        <fullName evidence="1">Uncharacterized protein</fullName>
    </submittedName>
</protein>
<evidence type="ECO:0000313" key="1">
    <source>
        <dbReference type="EMBL" id="EJX03802.1"/>
    </source>
</evidence>
<name>J9G968_9ZZZZ</name>